<dbReference type="EMBL" id="OU896717">
    <property type="protein sequence ID" value="CAH1118079.1"/>
    <property type="molecule type" value="Genomic_DNA"/>
</dbReference>
<protein>
    <recommendedName>
        <fullName evidence="3">CIDE-N domain-containing protein</fullName>
    </recommendedName>
</protein>
<accession>A0A9P0DA97</accession>
<evidence type="ECO:0000313" key="2">
    <source>
        <dbReference type="Proteomes" id="UP001153737"/>
    </source>
</evidence>
<evidence type="ECO:0000313" key="1">
    <source>
        <dbReference type="EMBL" id="CAH1118079.1"/>
    </source>
</evidence>
<gene>
    <name evidence="1" type="ORF">PHAECO_LOCUS2557</name>
</gene>
<organism evidence="1 2">
    <name type="scientific">Phaedon cochleariae</name>
    <name type="common">Mustard beetle</name>
    <dbReference type="NCBI Taxonomy" id="80249"/>
    <lineage>
        <taxon>Eukaryota</taxon>
        <taxon>Metazoa</taxon>
        <taxon>Ecdysozoa</taxon>
        <taxon>Arthropoda</taxon>
        <taxon>Hexapoda</taxon>
        <taxon>Insecta</taxon>
        <taxon>Pterygota</taxon>
        <taxon>Neoptera</taxon>
        <taxon>Endopterygota</taxon>
        <taxon>Coleoptera</taxon>
        <taxon>Polyphaga</taxon>
        <taxon>Cucujiformia</taxon>
        <taxon>Chrysomeloidea</taxon>
        <taxon>Chrysomelidae</taxon>
        <taxon>Chrysomelinae</taxon>
        <taxon>Chrysomelini</taxon>
        <taxon>Phaedon</taxon>
    </lineage>
</organism>
<dbReference type="SUPFAM" id="SSF54277">
    <property type="entry name" value="CAD &amp; PB1 domains"/>
    <property type="match status" value="1"/>
</dbReference>
<name>A0A9P0DA97_PHACE</name>
<dbReference type="OrthoDB" id="8806090at2759"/>
<keyword evidence="2" id="KW-1185">Reference proteome</keyword>
<evidence type="ECO:0008006" key="3">
    <source>
        <dbReference type="Google" id="ProtNLM"/>
    </source>
</evidence>
<dbReference type="Proteomes" id="UP001153737">
    <property type="component" value="Chromosome 11"/>
</dbReference>
<sequence>MEKNNVYTIWSQNRLQKTLICIDPNDEDQYATLILKASAKMGINGSTLVLESNGTTVDDDVLIHVRNEILIMLEKEQTWTPRNLLSSLSTTSQGSGSLVVSLPSTDTVIAENSEEYANQFLNMDFESAANFEKSSTFGPQVLQENVQNIEIHQIIDCNSENFWLELEVPFDKLSHKEREELSKGVRNSRTRKKLVHLFVMLNKCFPWNWLFYYKNLNLPNIELTVQKYIVHYLINQ</sequence>
<reference evidence="1" key="2">
    <citation type="submission" date="2022-10" db="EMBL/GenBank/DDBJ databases">
        <authorList>
            <consortium name="ENA_rothamsted_submissions"/>
            <consortium name="culmorum"/>
            <person name="King R."/>
        </authorList>
    </citation>
    <scope>NUCLEOTIDE SEQUENCE</scope>
</reference>
<dbReference type="Gene3D" id="3.10.20.10">
    <property type="match status" value="1"/>
</dbReference>
<proteinExistence type="predicted"/>
<reference evidence="1" key="1">
    <citation type="submission" date="2022-01" db="EMBL/GenBank/DDBJ databases">
        <authorList>
            <person name="King R."/>
        </authorList>
    </citation>
    <scope>NUCLEOTIDE SEQUENCE</scope>
</reference>
<dbReference type="AlphaFoldDB" id="A0A9P0DA97"/>